<dbReference type="KEGG" id="pda:113462427"/>
<dbReference type="GeneID" id="113462427"/>
<organism evidence="2 3">
    <name type="scientific">Phoenix dactylifera</name>
    <name type="common">Date palm</name>
    <dbReference type="NCBI Taxonomy" id="42345"/>
    <lineage>
        <taxon>Eukaryota</taxon>
        <taxon>Viridiplantae</taxon>
        <taxon>Streptophyta</taxon>
        <taxon>Embryophyta</taxon>
        <taxon>Tracheophyta</taxon>
        <taxon>Spermatophyta</taxon>
        <taxon>Magnoliopsida</taxon>
        <taxon>Liliopsida</taxon>
        <taxon>Arecaceae</taxon>
        <taxon>Coryphoideae</taxon>
        <taxon>Phoeniceae</taxon>
        <taxon>Phoenix</taxon>
    </lineage>
</organism>
<reference evidence="2" key="1">
    <citation type="journal article" date="2019" name="Nat. Commun.">
        <title>Genome-wide association mapping of date palm fruit traits.</title>
        <authorList>
            <person name="Hazzouri K.M."/>
            <person name="Gros-Balthazard M."/>
            <person name="Flowers J.M."/>
            <person name="Copetti D."/>
            <person name="Lemansour A."/>
            <person name="Lebrun M."/>
            <person name="Masmoudi K."/>
            <person name="Ferrand S."/>
            <person name="Dhar M.I."/>
            <person name="Fresquez Z.A."/>
            <person name="Rosas U."/>
            <person name="Zhang J."/>
            <person name="Talag J."/>
            <person name="Lee S."/>
            <person name="Kudrna D."/>
            <person name="Powell R.F."/>
            <person name="Leitch I.J."/>
            <person name="Krueger R.R."/>
            <person name="Wing R.A."/>
            <person name="Amiri K.M.A."/>
            <person name="Purugganan M.D."/>
        </authorList>
    </citation>
    <scope>NUCLEOTIDE SEQUENCE [LARGE SCALE GENOMIC DNA]</scope>
    <source>
        <strain evidence="2">cv. Khalas</strain>
    </source>
</reference>
<name>A0A8B9AB23_PHODC</name>
<evidence type="ECO:0000256" key="1">
    <source>
        <dbReference type="SAM" id="MobiDB-lite"/>
    </source>
</evidence>
<feature type="region of interest" description="Disordered" evidence="1">
    <location>
        <begin position="16"/>
        <end position="36"/>
    </location>
</feature>
<evidence type="ECO:0000313" key="2">
    <source>
        <dbReference type="Proteomes" id="UP000228380"/>
    </source>
</evidence>
<feature type="compositionally biased region" description="Polar residues" evidence="1">
    <location>
        <begin position="16"/>
        <end position="33"/>
    </location>
</feature>
<sequence>MFRSLAGLFWSHDFSGTTSAPSTNGPSQKSQPLGPTLHMVMGLQPRTAARSRPTDSYSLHPNSRPLAWMEDSSSSNGCWPTARSSTAASPCSAPPVQLSPKILGKLGLNPAETALHWFKTGIIPPEHRRYQDRAWPGFMGKPYYTF</sequence>
<dbReference type="AlphaFoldDB" id="A0A8B9AB23"/>
<protein>
    <submittedName>
        <fullName evidence="3">Uncharacterized protein LOC113462427</fullName>
    </submittedName>
</protein>
<dbReference type="Proteomes" id="UP000228380">
    <property type="component" value="Chromosome 7"/>
</dbReference>
<gene>
    <name evidence="3" type="primary">LOC113462427</name>
</gene>
<accession>A0A8B9AB23</accession>
<reference evidence="3" key="2">
    <citation type="submission" date="2025-08" db="UniProtKB">
        <authorList>
            <consortium name="RefSeq"/>
        </authorList>
    </citation>
    <scope>IDENTIFICATION</scope>
    <source>
        <tissue evidence="3">Young leaves</tissue>
    </source>
</reference>
<dbReference type="RefSeq" id="XP_038983896.1">
    <property type="nucleotide sequence ID" value="XM_039127968.1"/>
</dbReference>
<evidence type="ECO:0000313" key="3">
    <source>
        <dbReference type="RefSeq" id="XP_038983896.1"/>
    </source>
</evidence>
<keyword evidence="2" id="KW-1185">Reference proteome</keyword>
<proteinExistence type="predicted"/>